<sequence length="68" mass="7798">MACQDCLNSIKEKCLNFAELKEKCPCPKKECQYHGLCCECIAAHIKKGQKPPVCLEKAFNWQKKPLEK</sequence>
<reference evidence="1 2" key="1">
    <citation type="journal article" date="2019" name="Front. Microbiol.">
        <title>Thermoanaerosceptrum fracticalcis gen. nov. sp. nov., a Novel Fumarate-Fermenting Microorganism From a Deep Fractured Carbonate Aquifer of the US Great Basin.</title>
        <authorList>
            <person name="Hamilton-Brehm S.D."/>
            <person name="Stewart L.E."/>
            <person name="Zavarin M."/>
            <person name="Caldwell M."/>
            <person name="Lawson P.A."/>
            <person name="Onstott T.C."/>
            <person name="Grzymski J."/>
            <person name="Neveux I."/>
            <person name="Lollar B.S."/>
            <person name="Russell C.E."/>
            <person name="Moser D.P."/>
        </authorList>
    </citation>
    <scope>NUCLEOTIDE SEQUENCE [LARGE SCALE GENOMIC DNA]</scope>
    <source>
        <strain evidence="1 2">DRI-13</strain>
    </source>
</reference>
<proteinExistence type="predicted"/>
<name>A0A7G6DZ75_THEFR</name>
<protein>
    <recommendedName>
        <fullName evidence="3">Cytosolic protein</fullName>
    </recommendedName>
</protein>
<keyword evidence="2" id="KW-1185">Reference proteome</keyword>
<dbReference type="AlphaFoldDB" id="A0A7G6DZ75"/>
<evidence type="ECO:0008006" key="3">
    <source>
        <dbReference type="Google" id="ProtNLM"/>
    </source>
</evidence>
<dbReference type="RefSeq" id="WP_034423333.1">
    <property type="nucleotide sequence ID" value="NZ_CP045798.1"/>
</dbReference>
<dbReference type="EMBL" id="CP045798">
    <property type="protein sequence ID" value="QNB45129.1"/>
    <property type="molecule type" value="Genomic_DNA"/>
</dbReference>
<accession>A0A7G6DZ75</accession>
<evidence type="ECO:0000313" key="2">
    <source>
        <dbReference type="Proteomes" id="UP000515847"/>
    </source>
</evidence>
<gene>
    <name evidence="1" type="ORF">BR63_01605</name>
</gene>
<organism evidence="1 2">
    <name type="scientific">Thermanaerosceptrum fracticalcis</name>
    <dbReference type="NCBI Taxonomy" id="1712410"/>
    <lineage>
        <taxon>Bacteria</taxon>
        <taxon>Bacillati</taxon>
        <taxon>Bacillota</taxon>
        <taxon>Clostridia</taxon>
        <taxon>Eubacteriales</taxon>
        <taxon>Peptococcaceae</taxon>
        <taxon>Thermanaerosceptrum</taxon>
    </lineage>
</organism>
<dbReference type="KEGG" id="tfr:BR63_01605"/>
<dbReference type="Proteomes" id="UP000515847">
    <property type="component" value="Chromosome"/>
</dbReference>
<evidence type="ECO:0000313" key="1">
    <source>
        <dbReference type="EMBL" id="QNB45129.1"/>
    </source>
</evidence>